<proteinExistence type="predicted"/>
<feature type="compositionally biased region" description="Basic and acidic residues" evidence="1">
    <location>
        <begin position="518"/>
        <end position="532"/>
    </location>
</feature>
<dbReference type="EMBL" id="QGMK01001265">
    <property type="protein sequence ID" value="TVY71336.1"/>
    <property type="molecule type" value="Genomic_DNA"/>
</dbReference>
<dbReference type="Proteomes" id="UP000469558">
    <property type="component" value="Unassembled WGS sequence"/>
</dbReference>
<feature type="region of interest" description="Disordered" evidence="1">
    <location>
        <begin position="1"/>
        <end position="156"/>
    </location>
</feature>
<protein>
    <submittedName>
        <fullName evidence="2">Uncharacterized protein</fullName>
    </submittedName>
</protein>
<feature type="compositionally biased region" description="Basic and acidic residues" evidence="1">
    <location>
        <begin position="72"/>
        <end position="86"/>
    </location>
</feature>
<accession>A0A8T9BYP5</accession>
<dbReference type="AlphaFoldDB" id="A0A8T9BYP5"/>
<keyword evidence="3" id="KW-1185">Reference proteome</keyword>
<organism evidence="2 3">
    <name type="scientific">Lachnellula suecica</name>
    <dbReference type="NCBI Taxonomy" id="602035"/>
    <lineage>
        <taxon>Eukaryota</taxon>
        <taxon>Fungi</taxon>
        <taxon>Dikarya</taxon>
        <taxon>Ascomycota</taxon>
        <taxon>Pezizomycotina</taxon>
        <taxon>Leotiomycetes</taxon>
        <taxon>Helotiales</taxon>
        <taxon>Lachnaceae</taxon>
        <taxon>Lachnellula</taxon>
    </lineage>
</organism>
<feature type="compositionally biased region" description="Polar residues" evidence="1">
    <location>
        <begin position="500"/>
        <end position="515"/>
    </location>
</feature>
<name>A0A8T9BYP5_9HELO</name>
<sequence>MGSSEKGPRPAYVVDVDDSGKRVPGSRRSAKKSTKERPQVSQRESARSDKPRRHDADPQQAAERAVTGSGARKQEVVTAVKEERRKSSSSSTHSPRKERPPSAHKNQSFPKLQIGRTSKRDDPTHFGQQTPASATRPTPPTIVSQPSHMTQPIPMRPRAVTAQTYPPRPVSYHAAYGAGGGYGPPLSSSAWANYQPAHQPIITPSYPPPSPGYIRYAATPAPPTSDYFGSQAMSAPERPMSARPLSSRFGTPARPSSGIGMYDAHQQELADAYSAGYHDDGYTSASDGVARKRESIRVPSRVGQRLSKNEADYQAMPPPPRPILRRPLTDYPTEPIDPYHEGRTLIRDDSRPRRPSSHRNSVSYDLGDGPERVHLETANNGRRRQSYYGQSAQSASTGSSAYEDKIRQASTYQQDVGETVPLTAEVLKRQQRRQAGGSSRSTKSSASRDESDWRKSATTRTTRSGSGEGENVTIKVTGTARVMVGGAQIDCPDGGEIEIKQQQKALRNGSEQSSEYGGPERIEDRRSRDTRTSGKSRMSSRPSYTRSQPKQYYEQSRESRDTGWF</sequence>
<feature type="compositionally biased region" description="Basic and acidic residues" evidence="1">
    <location>
        <begin position="337"/>
        <end position="352"/>
    </location>
</feature>
<feature type="region of interest" description="Disordered" evidence="1">
    <location>
        <begin position="231"/>
        <end position="260"/>
    </location>
</feature>
<feature type="compositionally biased region" description="Basic and acidic residues" evidence="1">
    <location>
        <begin position="446"/>
        <end position="455"/>
    </location>
</feature>
<evidence type="ECO:0000313" key="3">
    <source>
        <dbReference type="Proteomes" id="UP000469558"/>
    </source>
</evidence>
<evidence type="ECO:0000256" key="1">
    <source>
        <dbReference type="SAM" id="MobiDB-lite"/>
    </source>
</evidence>
<dbReference type="OrthoDB" id="4898142at2759"/>
<reference evidence="2 3" key="1">
    <citation type="submission" date="2018-05" db="EMBL/GenBank/DDBJ databases">
        <title>Genome sequencing and assembly of the regulated plant pathogen Lachnellula willkommii and related sister species for the development of diagnostic species identification markers.</title>
        <authorList>
            <person name="Giroux E."/>
            <person name="Bilodeau G."/>
        </authorList>
    </citation>
    <scope>NUCLEOTIDE SEQUENCE [LARGE SCALE GENOMIC DNA]</scope>
    <source>
        <strain evidence="2 3">CBS 268.59</strain>
    </source>
</reference>
<feature type="compositionally biased region" description="Basic and acidic residues" evidence="1">
    <location>
        <begin position="555"/>
        <end position="565"/>
    </location>
</feature>
<feature type="region of interest" description="Disordered" evidence="1">
    <location>
        <begin position="499"/>
        <end position="565"/>
    </location>
</feature>
<gene>
    <name evidence="2" type="ORF">LSUE1_G008617</name>
</gene>
<comment type="caution">
    <text evidence="2">The sequence shown here is derived from an EMBL/GenBank/DDBJ whole genome shotgun (WGS) entry which is preliminary data.</text>
</comment>
<feature type="compositionally biased region" description="Low complexity" evidence="1">
    <location>
        <begin position="433"/>
        <end position="445"/>
    </location>
</feature>
<feature type="region of interest" description="Disordered" evidence="1">
    <location>
        <begin position="283"/>
        <end position="401"/>
    </location>
</feature>
<feature type="region of interest" description="Disordered" evidence="1">
    <location>
        <begin position="429"/>
        <end position="474"/>
    </location>
</feature>
<evidence type="ECO:0000313" key="2">
    <source>
        <dbReference type="EMBL" id="TVY71336.1"/>
    </source>
</evidence>
<feature type="compositionally biased region" description="Basic and acidic residues" evidence="1">
    <location>
        <begin position="33"/>
        <end position="57"/>
    </location>
</feature>
<feature type="compositionally biased region" description="Low complexity" evidence="1">
    <location>
        <begin position="386"/>
        <end position="401"/>
    </location>
</feature>
<feature type="compositionally biased region" description="Polar residues" evidence="1">
    <location>
        <begin position="533"/>
        <end position="554"/>
    </location>
</feature>